<accession>A0A0B0PLT3</accession>
<evidence type="ECO:0000313" key="1">
    <source>
        <dbReference type="EMBL" id="KHG27418.1"/>
    </source>
</evidence>
<protein>
    <submittedName>
        <fullName evidence="1">Uncharacterized protein</fullName>
    </submittedName>
</protein>
<evidence type="ECO:0000313" key="2">
    <source>
        <dbReference type="Proteomes" id="UP000032142"/>
    </source>
</evidence>
<name>A0A0B0PLT3_GOSAR</name>
<keyword evidence="2" id="KW-1185">Reference proteome</keyword>
<reference evidence="2" key="1">
    <citation type="submission" date="2014-09" db="EMBL/GenBank/DDBJ databases">
        <authorList>
            <person name="Mudge J."/>
            <person name="Ramaraj T."/>
            <person name="Lindquist I.E."/>
            <person name="Bharti A.K."/>
            <person name="Sundararajan A."/>
            <person name="Cameron C.T."/>
            <person name="Woodward J.E."/>
            <person name="May G.D."/>
            <person name="Brubaker C."/>
            <person name="Broadhvest J."/>
            <person name="Wilkins T.A."/>
        </authorList>
    </citation>
    <scope>NUCLEOTIDE SEQUENCE</scope>
    <source>
        <strain evidence="2">cv. AKA8401</strain>
    </source>
</reference>
<dbReference type="AlphaFoldDB" id="A0A0B0PLT3"/>
<proteinExistence type="predicted"/>
<dbReference type="EMBL" id="KN441013">
    <property type="protein sequence ID" value="KHG27418.1"/>
    <property type="molecule type" value="Genomic_DNA"/>
</dbReference>
<gene>
    <name evidence="1" type="ORF">F383_34723</name>
</gene>
<sequence>MGLLQLPLFAHCPLTRIKQRLQIRPILPSFLHFDYNFREIRLVT</sequence>
<organism evidence="1 2">
    <name type="scientific">Gossypium arboreum</name>
    <name type="common">Tree cotton</name>
    <name type="synonym">Gossypium nanking</name>
    <dbReference type="NCBI Taxonomy" id="29729"/>
    <lineage>
        <taxon>Eukaryota</taxon>
        <taxon>Viridiplantae</taxon>
        <taxon>Streptophyta</taxon>
        <taxon>Embryophyta</taxon>
        <taxon>Tracheophyta</taxon>
        <taxon>Spermatophyta</taxon>
        <taxon>Magnoliopsida</taxon>
        <taxon>eudicotyledons</taxon>
        <taxon>Gunneridae</taxon>
        <taxon>Pentapetalae</taxon>
        <taxon>rosids</taxon>
        <taxon>malvids</taxon>
        <taxon>Malvales</taxon>
        <taxon>Malvaceae</taxon>
        <taxon>Malvoideae</taxon>
        <taxon>Gossypium</taxon>
    </lineage>
</organism>
<dbReference type="Proteomes" id="UP000032142">
    <property type="component" value="Unassembled WGS sequence"/>
</dbReference>